<evidence type="ECO:0000256" key="1">
    <source>
        <dbReference type="HAMAP-Rule" id="MF_00691"/>
    </source>
</evidence>
<dbReference type="NCBIfam" id="NF003814">
    <property type="entry name" value="PRK05406.1-3"/>
    <property type="match status" value="1"/>
</dbReference>
<dbReference type="InterPro" id="IPR011330">
    <property type="entry name" value="Glyco_hydro/deAcase_b/a-brl"/>
</dbReference>
<evidence type="ECO:0000313" key="2">
    <source>
        <dbReference type="EMBL" id="RRR71614.1"/>
    </source>
</evidence>
<dbReference type="AlphaFoldDB" id="A0A426TZC2"/>
<dbReference type="Proteomes" id="UP000280307">
    <property type="component" value="Unassembled WGS sequence"/>
</dbReference>
<evidence type="ECO:0000313" key="3">
    <source>
        <dbReference type="Proteomes" id="UP000280307"/>
    </source>
</evidence>
<proteinExistence type="inferred from homology"/>
<keyword evidence="1" id="KW-0378">Hydrolase</keyword>
<dbReference type="Gene3D" id="3.20.20.370">
    <property type="entry name" value="Glycoside hydrolase/deacetylase"/>
    <property type="match status" value="1"/>
</dbReference>
<comment type="function">
    <text evidence="1">Catalyzes the cleavage of 5-oxoproline to form L-glutamate coupled to the hydrolysis of ATP to ADP and inorganic phosphate.</text>
</comment>
<dbReference type="NCBIfam" id="NF003816">
    <property type="entry name" value="PRK05406.1-5"/>
    <property type="match status" value="1"/>
</dbReference>
<dbReference type="InterPro" id="IPR005501">
    <property type="entry name" value="LamB/YcsF/PxpA-like"/>
</dbReference>
<reference evidence="2 3" key="1">
    <citation type="submission" date="2018-12" db="EMBL/GenBank/DDBJ databases">
        <title>Genome Sequence of Candidatus Viridilinea halotolerans isolated from saline sulfide-rich spring.</title>
        <authorList>
            <person name="Grouzdev D.S."/>
            <person name="Burganskaya E.I."/>
            <person name="Krutkina M.S."/>
            <person name="Sukhacheva M.V."/>
            <person name="Gorlenko V.M."/>
        </authorList>
    </citation>
    <scope>NUCLEOTIDE SEQUENCE [LARGE SCALE GENOMIC DNA]</scope>
    <source>
        <strain evidence="2">Chok-6</strain>
    </source>
</reference>
<dbReference type="EMBL" id="RSAS01000438">
    <property type="protein sequence ID" value="RRR71614.1"/>
    <property type="molecule type" value="Genomic_DNA"/>
</dbReference>
<protein>
    <recommendedName>
        <fullName evidence="1">5-oxoprolinase subunit A</fullName>
        <shortName evidence="1">5-OPase subunit A</shortName>
        <ecNumber evidence="1">3.5.2.9</ecNumber>
    </recommendedName>
    <alternativeName>
        <fullName evidence="1">5-oxoprolinase (ATP-hydrolyzing) subunit A</fullName>
    </alternativeName>
</protein>
<comment type="catalytic activity">
    <reaction evidence="1">
        <text>5-oxo-L-proline + ATP + 2 H2O = L-glutamate + ADP + phosphate + H(+)</text>
        <dbReference type="Rhea" id="RHEA:10348"/>
        <dbReference type="ChEBI" id="CHEBI:15377"/>
        <dbReference type="ChEBI" id="CHEBI:15378"/>
        <dbReference type="ChEBI" id="CHEBI:29985"/>
        <dbReference type="ChEBI" id="CHEBI:30616"/>
        <dbReference type="ChEBI" id="CHEBI:43474"/>
        <dbReference type="ChEBI" id="CHEBI:58402"/>
        <dbReference type="ChEBI" id="CHEBI:456216"/>
        <dbReference type="EC" id="3.5.2.9"/>
    </reaction>
</comment>
<comment type="similarity">
    <text evidence="1">Belongs to the LamB/PxpA family.</text>
</comment>
<keyword evidence="1" id="KW-0067">ATP-binding</keyword>
<dbReference type="PANTHER" id="PTHR30292">
    <property type="entry name" value="UNCHARACTERIZED PROTEIN YBGL-RELATED"/>
    <property type="match status" value="1"/>
</dbReference>
<organism evidence="2 3">
    <name type="scientific">Candidatus Viridilinea halotolerans</name>
    <dbReference type="NCBI Taxonomy" id="2491704"/>
    <lineage>
        <taxon>Bacteria</taxon>
        <taxon>Bacillati</taxon>
        <taxon>Chloroflexota</taxon>
        <taxon>Chloroflexia</taxon>
        <taxon>Chloroflexales</taxon>
        <taxon>Chloroflexineae</taxon>
        <taxon>Oscillochloridaceae</taxon>
        <taxon>Candidatus Viridilinea</taxon>
    </lineage>
</organism>
<name>A0A426TZC2_9CHLR</name>
<comment type="subunit">
    <text evidence="1">Forms a complex composed of PxpA, PxpB and PxpC.</text>
</comment>
<dbReference type="PANTHER" id="PTHR30292:SF0">
    <property type="entry name" value="5-OXOPROLINASE SUBUNIT A"/>
    <property type="match status" value="1"/>
</dbReference>
<accession>A0A426TZC2</accession>
<dbReference type="HAMAP" id="MF_00691">
    <property type="entry name" value="PxpA"/>
    <property type="match status" value="1"/>
</dbReference>
<sequence>MPIDLNCDCGEGFGPWPLGDDAALLPHVTSANIACGGHAGDPDTMRRTVRLAHELGVKIGAHPGYPDLLGFGRRVLPLRPAELTNSLLAQLGALAALVRAEQATLHHVKPHGALYNQAAIDAIVAQALVEAVVSFDRQLVLVALANSVLEEVGRAAGLVVAREAFADRAYESDGTLRPRHLAGALILDHAQNLAQTLMIVREQQVRAYDGTLVPLHAETICLHGDMPGAAARAAFLRRELVGQGVLLFK</sequence>
<dbReference type="GO" id="GO:0005975">
    <property type="term" value="P:carbohydrate metabolic process"/>
    <property type="evidence" value="ECO:0007669"/>
    <property type="project" value="InterPro"/>
</dbReference>
<dbReference type="GO" id="GO:0005524">
    <property type="term" value="F:ATP binding"/>
    <property type="evidence" value="ECO:0007669"/>
    <property type="project" value="UniProtKB-UniRule"/>
</dbReference>
<gene>
    <name evidence="1" type="primary">pxpA</name>
    <name evidence="2" type="ORF">EI684_11335</name>
</gene>
<comment type="caution">
    <text evidence="2">The sequence shown here is derived from an EMBL/GenBank/DDBJ whole genome shotgun (WGS) entry which is preliminary data.</text>
</comment>
<keyword evidence="1" id="KW-0547">Nucleotide-binding</keyword>
<dbReference type="SUPFAM" id="SSF88713">
    <property type="entry name" value="Glycoside hydrolase/deacetylase"/>
    <property type="match status" value="1"/>
</dbReference>
<dbReference type="EC" id="3.5.2.9" evidence="1"/>
<dbReference type="CDD" id="cd10787">
    <property type="entry name" value="LamB_YcsF_like"/>
    <property type="match status" value="1"/>
</dbReference>
<dbReference type="Pfam" id="PF03746">
    <property type="entry name" value="LamB_YcsF"/>
    <property type="match status" value="1"/>
</dbReference>
<dbReference type="GO" id="GO:0017168">
    <property type="term" value="F:5-oxoprolinase (ATP-hydrolyzing) activity"/>
    <property type="evidence" value="ECO:0007669"/>
    <property type="project" value="UniProtKB-UniRule"/>
</dbReference>